<dbReference type="EMBL" id="BDIP01000593">
    <property type="protein sequence ID" value="GIQ82107.1"/>
    <property type="molecule type" value="Genomic_DNA"/>
</dbReference>
<proteinExistence type="predicted"/>
<accession>A0A9K3GGV2</accession>
<dbReference type="SUPFAM" id="SSF48371">
    <property type="entry name" value="ARM repeat"/>
    <property type="match status" value="2"/>
</dbReference>
<evidence type="ECO:0000313" key="1">
    <source>
        <dbReference type="EMBL" id="GIQ82107.1"/>
    </source>
</evidence>
<sequence>MALLHTRNTQVARHCITFLFNVAMVRANTPRVVREGGLEACMTACVRHNMDSEMVAYTTHLSFIVCEIDGGHTVLVEKCVPVFLIGYMETVLGLNRGAGREREMEGVEEALKVLANISGSVYHCKVLVRQGLLEVVHTILRLPSVTDKLAEVCMTVLQRVADVEGCEEEMVKRDVAGVLTHILTEGVGDVDIDRILPVLMGCAMHGGACAMLIERGGPELARAVLSHYPQHQEAVECGGVLLSCMSEVRGGERQLLETTAGVTLQIMGSHADNPRVAQVTATYIRNIGLVGEIVSDMVEYGFCPALVNVSRHHCGTRAAREAGLAPMILSAYRVMSQCERGILELNAAGAIPIATKYLNTFLKEDAEVTMYAMVVLETLACDDESLPQMFKVGAHKAILRGALLHPEDLHVTAVAVGGIVGLARQEKYIKPLISGGAATVLSRVCRDHADRLRGMSQGSRAKLHEIYMAMSKRQKRRCALLEGIHLPQTHVAL</sequence>
<comment type="caution">
    <text evidence="1">The sequence shown here is derived from an EMBL/GenBank/DDBJ whole genome shotgun (WGS) entry which is preliminary data.</text>
</comment>
<evidence type="ECO:0008006" key="3">
    <source>
        <dbReference type="Google" id="ProtNLM"/>
    </source>
</evidence>
<evidence type="ECO:0000313" key="2">
    <source>
        <dbReference type="Proteomes" id="UP000265618"/>
    </source>
</evidence>
<keyword evidence="2" id="KW-1185">Reference proteome</keyword>
<dbReference type="Proteomes" id="UP000265618">
    <property type="component" value="Unassembled WGS sequence"/>
</dbReference>
<reference evidence="1 2" key="1">
    <citation type="journal article" date="2018" name="PLoS ONE">
        <title>The draft genome of Kipferlia bialata reveals reductive genome evolution in fornicate parasites.</title>
        <authorList>
            <person name="Tanifuji G."/>
            <person name="Takabayashi S."/>
            <person name="Kume K."/>
            <person name="Takagi M."/>
            <person name="Nakayama T."/>
            <person name="Kamikawa R."/>
            <person name="Inagaki Y."/>
            <person name="Hashimoto T."/>
        </authorList>
    </citation>
    <scope>NUCLEOTIDE SEQUENCE [LARGE SCALE GENOMIC DNA]</scope>
    <source>
        <strain evidence="1">NY0173</strain>
    </source>
</reference>
<name>A0A9K3GGV2_9EUKA</name>
<dbReference type="InterPro" id="IPR011989">
    <property type="entry name" value="ARM-like"/>
</dbReference>
<dbReference type="AlphaFoldDB" id="A0A9K3GGV2"/>
<protein>
    <recommendedName>
        <fullName evidence="3">Armadillo-like helical</fullName>
    </recommendedName>
</protein>
<dbReference type="Gene3D" id="1.25.10.10">
    <property type="entry name" value="Leucine-rich Repeat Variant"/>
    <property type="match status" value="1"/>
</dbReference>
<organism evidence="1 2">
    <name type="scientific">Kipferlia bialata</name>
    <dbReference type="NCBI Taxonomy" id="797122"/>
    <lineage>
        <taxon>Eukaryota</taxon>
        <taxon>Metamonada</taxon>
        <taxon>Carpediemonas-like organisms</taxon>
        <taxon>Kipferlia</taxon>
    </lineage>
</organism>
<gene>
    <name evidence="1" type="ORF">KIPB_003190</name>
</gene>
<dbReference type="InterPro" id="IPR016024">
    <property type="entry name" value="ARM-type_fold"/>
</dbReference>